<name>A0A8T0G6V2_CERPU</name>
<dbReference type="AlphaFoldDB" id="A0A8T0G6V2"/>
<evidence type="ECO:0000313" key="1">
    <source>
        <dbReference type="EMBL" id="KAG0554207.1"/>
    </source>
</evidence>
<reference evidence="1" key="1">
    <citation type="submission" date="2020-06" db="EMBL/GenBank/DDBJ databases">
        <title>WGS assembly of Ceratodon purpureus strain R40.</title>
        <authorList>
            <person name="Carey S.B."/>
            <person name="Jenkins J."/>
            <person name="Shu S."/>
            <person name="Lovell J.T."/>
            <person name="Sreedasyam A."/>
            <person name="Maumus F."/>
            <person name="Tiley G.P."/>
            <person name="Fernandez-Pozo N."/>
            <person name="Barry K."/>
            <person name="Chen C."/>
            <person name="Wang M."/>
            <person name="Lipzen A."/>
            <person name="Daum C."/>
            <person name="Saski C.A."/>
            <person name="Payton A.C."/>
            <person name="Mcbreen J.C."/>
            <person name="Conrad R.E."/>
            <person name="Kollar L.M."/>
            <person name="Olsson S."/>
            <person name="Huttunen S."/>
            <person name="Landis J.B."/>
            <person name="Wickett N.J."/>
            <person name="Johnson M.G."/>
            <person name="Rensing S.A."/>
            <person name="Grimwood J."/>
            <person name="Schmutz J."/>
            <person name="Mcdaniel S.F."/>
        </authorList>
    </citation>
    <scope>NUCLEOTIDE SEQUENCE</scope>
    <source>
        <strain evidence="1">R40</strain>
    </source>
</reference>
<keyword evidence="2" id="KW-1185">Reference proteome</keyword>
<proteinExistence type="predicted"/>
<accession>A0A8T0G6V2</accession>
<dbReference type="EMBL" id="CM026433">
    <property type="protein sequence ID" value="KAG0554207.1"/>
    <property type="molecule type" value="Genomic_DNA"/>
</dbReference>
<protein>
    <submittedName>
        <fullName evidence="1">Uncharacterized protein</fullName>
    </submittedName>
</protein>
<evidence type="ECO:0000313" key="2">
    <source>
        <dbReference type="Proteomes" id="UP000822688"/>
    </source>
</evidence>
<comment type="caution">
    <text evidence="1">The sequence shown here is derived from an EMBL/GenBank/DDBJ whole genome shotgun (WGS) entry which is preliminary data.</text>
</comment>
<organism evidence="1 2">
    <name type="scientific">Ceratodon purpureus</name>
    <name type="common">Fire moss</name>
    <name type="synonym">Dicranum purpureum</name>
    <dbReference type="NCBI Taxonomy" id="3225"/>
    <lineage>
        <taxon>Eukaryota</taxon>
        <taxon>Viridiplantae</taxon>
        <taxon>Streptophyta</taxon>
        <taxon>Embryophyta</taxon>
        <taxon>Bryophyta</taxon>
        <taxon>Bryophytina</taxon>
        <taxon>Bryopsida</taxon>
        <taxon>Dicranidae</taxon>
        <taxon>Pseudoditrichales</taxon>
        <taxon>Ditrichaceae</taxon>
        <taxon>Ceratodon</taxon>
    </lineage>
</organism>
<gene>
    <name evidence="1" type="ORF">KC19_12G072700</name>
</gene>
<sequence>MVAYATHHQYVKSPMNKSECKFELHVRDYNGDLRYINCQNIILRCYPIFPIKKIDSPERKGLRKESHYP</sequence>
<dbReference type="Proteomes" id="UP000822688">
    <property type="component" value="Chromosome 12"/>
</dbReference>